<evidence type="ECO:0000313" key="2">
    <source>
        <dbReference type="EMBL" id="GIL48882.1"/>
    </source>
</evidence>
<keyword evidence="3" id="KW-1185">Reference proteome</keyword>
<keyword evidence="1" id="KW-0812">Transmembrane</keyword>
<organism evidence="2 3">
    <name type="scientific">Volvox africanus</name>
    <dbReference type="NCBI Taxonomy" id="51714"/>
    <lineage>
        <taxon>Eukaryota</taxon>
        <taxon>Viridiplantae</taxon>
        <taxon>Chlorophyta</taxon>
        <taxon>core chlorophytes</taxon>
        <taxon>Chlorophyceae</taxon>
        <taxon>CS clade</taxon>
        <taxon>Chlamydomonadales</taxon>
        <taxon>Volvocaceae</taxon>
        <taxon>Volvox</taxon>
    </lineage>
</organism>
<feature type="transmembrane region" description="Helical" evidence="1">
    <location>
        <begin position="81"/>
        <end position="100"/>
    </location>
</feature>
<dbReference type="AlphaFoldDB" id="A0A8J4AX51"/>
<keyword evidence="1" id="KW-1133">Transmembrane helix</keyword>
<comment type="caution">
    <text evidence="2">The sequence shown here is derived from an EMBL/GenBank/DDBJ whole genome shotgun (WGS) entry which is preliminary data.</text>
</comment>
<dbReference type="Proteomes" id="UP000747399">
    <property type="component" value="Unassembled WGS sequence"/>
</dbReference>
<accession>A0A8J4AX51</accession>
<evidence type="ECO:0000313" key="3">
    <source>
        <dbReference type="Proteomes" id="UP000747399"/>
    </source>
</evidence>
<gene>
    <name evidence="2" type="ORF">Vafri_5305</name>
</gene>
<dbReference type="EMBL" id="BNCO01000006">
    <property type="protein sequence ID" value="GIL48882.1"/>
    <property type="molecule type" value="Genomic_DNA"/>
</dbReference>
<evidence type="ECO:0000256" key="1">
    <source>
        <dbReference type="SAM" id="Phobius"/>
    </source>
</evidence>
<reference evidence="2" key="1">
    <citation type="journal article" date="2021" name="Proc. Natl. Acad. Sci. U.S.A.">
        <title>Three genomes in the algal genus Volvox reveal the fate of a haploid sex-determining region after a transition to homothallism.</title>
        <authorList>
            <person name="Yamamoto K."/>
            <person name="Hamaji T."/>
            <person name="Kawai-Toyooka H."/>
            <person name="Matsuzaki R."/>
            <person name="Takahashi F."/>
            <person name="Nishimura Y."/>
            <person name="Kawachi M."/>
            <person name="Noguchi H."/>
            <person name="Minakuchi Y."/>
            <person name="Umen J.G."/>
            <person name="Toyoda A."/>
            <person name="Nozaki H."/>
        </authorList>
    </citation>
    <scope>NUCLEOTIDE SEQUENCE</scope>
    <source>
        <strain evidence="2">NIES-3780</strain>
    </source>
</reference>
<protein>
    <submittedName>
        <fullName evidence="2">Uncharacterized protein</fullName>
    </submittedName>
</protein>
<proteinExistence type="predicted"/>
<sequence length="139" mass="15836">MVIFFNPSSARYSGSTQRHELRLEHKQTHVKVHRRYWLSSQREATRQYHLTSPFSRIPVRQKWPLHAGAMDAMPTWTLDQIAGLMFGAVMIAAILSARQVDAMVAKAQRRQLGLCEECGGVFEPGNCKQQNCPAKRKIS</sequence>
<keyword evidence="1" id="KW-0472">Membrane</keyword>
<name>A0A8J4AX51_9CHLO</name>